<dbReference type="Pfam" id="PF13564">
    <property type="entry name" value="DoxX_2"/>
    <property type="match status" value="1"/>
</dbReference>
<evidence type="ECO:0000256" key="1">
    <source>
        <dbReference type="ARBA" id="ARBA00004141"/>
    </source>
</evidence>
<dbReference type="InterPro" id="IPR032808">
    <property type="entry name" value="DoxX"/>
</dbReference>
<dbReference type="EMBL" id="SMBH01000029">
    <property type="protein sequence ID" value="TCU07612.1"/>
    <property type="molecule type" value="Genomic_DNA"/>
</dbReference>
<dbReference type="OrthoDB" id="3385086at2"/>
<feature type="transmembrane region" description="Helical" evidence="5">
    <location>
        <begin position="61"/>
        <end position="81"/>
    </location>
</feature>
<evidence type="ECO:0000256" key="2">
    <source>
        <dbReference type="ARBA" id="ARBA00022692"/>
    </source>
</evidence>
<keyword evidence="9" id="KW-1185">Reference proteome</keyword>
<dbReference type="AlphaFoldDB" id="A0A4R3PSD7"/>
<evidence type="ECO:0000256" key="5">
    <source>
        <dbReference type="SAM" id="Phobius"/>
    </source>
</evidence>
<keyword evidence="4 5" id="KW-0472">Membrane</keyword>
<evidence type="ECO:0000256" key="3">
    <source>
        <dbReference type="ARBA" id="ARBA00022989"/>
    </source>
</evidence>
<evidence type="ECO:0000313" key="7">
    <source>
        <dbReference type="EMBL" id="UWU19123.1"/>
    </source>
</evidence>
<reference evidence="6 8" key="1">
    <citation type="submission" date="2019-03" db="EMBL/GenBank/DDBJ databases">
        <title>Genomic Encyclopedia of Type Strains, Phase IV (KMG-V): Genome sequencing to study the core and pangenomes of soil and plant-associated prokaryotes.</title>
        <authorList>
            <person name="Whitman W."/>
        </authorList>
    </citation>
    <scope>NUCLEOTIDE SEQUENCE [LARGE SCALE GENOMIC DNA]</scope>
    <source>
        <strain evidence="6 8">Hc14</strain>
    </source>
</reference>
<dbReference type="Proteomes" id="UP000294576">
    <property type="component" value="Unassembled WGS sequence"/>
</dbReference>
<evidence type="ECO:0000313" key="6">
    <source>
        <dbReference type="EMBL" id="TCU07612.1"/>
    </source>
</evidence>
<evidence type="ECO:0000256" key="4">
    <source>
        <dbReference type="ARBA" id="ARBA00023136"/>
    </source>
</evidence>
<gene>
    <name evidence="6" type="ORF">EV132_12955</name>
    <name evidence="7" type="ORF">N2599_35480</name>
</gene>
<feature type="transmembrane region" description="Helical" evidence="5">
    <location>
        <begin position="21"/>
        <end position="41"/>
    </location>
</feature>
<accession>A0A4R3PSD7</accession>
<evidence type="ECO:0000313" key="8">
    <source>
        <dbReference type="Proteomes" id="UP000294576"/>
    </source>
</evidence>
<organism evidence="6 8">
    <name type="scientific">Rhizobium sullae</name>
    <name type="common">Rhizobium hedysari</name>
    <dbReference type="NCBI Taxonomy" id="50338"/>
    <lineage>
        <taxon>Bacteria</taxon>
        <taxon>Pseudomonadati</taxon>
        <taxon>Pseudomonadota</taxon>
        <taxon>Alphaproteobacteria</taxon>
        <taxon>Hyphomicrobiales</taxon>
        <taxon>Rhizobiaceae</taxon>
        <taxon>Rhizobium/Agrobacterium group</taxon>
        <taxon>Rhizobium</taxon>
    </lineage>
</organism>
<protein>
    <submittedName>
        <fullName evidence="7">DoxX family protein</fullName>
    </submittedName>
    <submittedName>
        <fullName evidence="6">DoxX-like protein</fullName>
    </submittedName>
</protein>
<feature type="transmembrane region" description="Helical" evidence="5">
    <location>
        <begin position="88"/>
        <end position="107"/>
    </location>
</feature>
<comment type="subcellular location">
    <subcellularLocation>
        <location evidence="1">Membrane</location>
        <topology evidence="1">Multi-pass membrane protein</topology>
    </subcellularLocation>
</comment>
<reference evidence="7" key="2">
    <citation type="submission" date="2022-09" db="EMBL/GenBank/DDBJ databases">
        <title>Australian commercial rhizobial inoculants.</title>
        <authorList>
            <person name="Kohlmeier M.G."/>
            <person name="O'Hara G.W."/>
            <person name="Colombi E."/>
            <person name="Ramsay J.P."/>
            <person name="Terpolilli J."/>
        </authorList>
    </citation>
    <scope>NUCLEOTIDE SEQUENCE</scope>
    <source>
        <strain evidence="7">WSM1592</strain>
        <plasmid evidence="7">pWSM1592_2</plasmid>
    </source>
</reference>
<sequence length="144" mass="15574">MPHSSTLHSAPTAAKSLQIGLWIAQVLIFVAFTVFGCMKFFMPIDHLAAMWVWPGDVPPRFLRLMGLIDIVGGAGILLPALTRILPRLTVLAALGCVLLQIVAFIFHSSRGELSALPLNAILLPVCLFILWGRGKKAPIIAPRG</sequence>
<keyword evidence="2 5" id="KW-0812">Transmembrane</keyword>
<geneLocation type="plasmid" evidence="7 9">
    <name>pWSM1592_2</name>
</geneLocation>
<proteinExistence type="predicted"/>
<evidence type="ECO:0000313" key="9">
    <source>
        <dbReference type="Proteomes" id="UP001060123"/>
    </source>
</evidence>
<feature type="transmembrane region" description="Helical" evidence="5">
    <location>
        <begin position="113"/>
        <end position="131"/>
    </location>
</feature>
<dbReference type="RefSeq" id="WP_027511317.1">
    <property type="nucleotide sequence ID" value="NZ_CP104145.1"/>
</dbReference>
<dbReference type="Proteomes" id="UP001060123">
    <property type="component" value="Plasmid pWSM1592_2"/>
</dbReference>
<keyword evidence="7" id="KW-0614">Plasmid</keyword>
<keyword evidence="3 5" id="KW-1133">Transmembrane helix</keyword>
<dbReference type="GO" id="GO:0016020">
    <property type="term" value="C:membrane"/>
    <property type="evidence" value="ECO:0007669"/>
    <property type="project" value="UniProtKB-SubCell"/>
</dbReference>
<name>A0A4R3PSD7_RHISU</name>
<dbReference type="EMBL" id="CP104145">
    <property type="protein sequence ID" value="UWU19123.1"/>
    <property type="molecule type" value="Genomic_DNA"/>
</dbReference>